<organism evidence="2 3">
    <name type="scientific">Datura stramonium</name>
    <name type="common">Jimsonweed</name>
    <name type="synonym">Common thornapple</name>
    <dbReference type="NCBI Taxonomy" id="4076"/>
    <lineage>
        <taxon>Eukaryota</taxon>
        <taxon>Viridiplantae</taxon>
        <taxon>Streptophyta</taxon>
        <taxon>Embryophyta</taxon>
        <taxon>Tracheophyta</taxon>
        <taxon>Spermatophyta</taxon>
        <taxon>Magnoliopsida</taxon>
        <taxon>eudicotyledons</taxon>
        <taxon>Gunneridae</taxon>
        <taxon>Pentapetalae</taxon>
        <taxon>asterids</taxon>
        <taxon>lamiids</taxon>
        <taxon>Solanales</taxon>
        <taxon>Solanaceae</taxon>
        <taxon>Solanoideae</taxon>
        <taxon>Datureae</taxon>
        <taxon>Datura</taxon>
    </lineage>
</organism>
<protein>
    <recommendedName>
        <fullName evidence="1">DUF7797 domain-containing protein</fullName>
    </recommendedName>
</protein>
<dbReference type="Pfam" id="PF25073">
    <property type="entry name" value="DUF7797"/>
    <property type="match status" value="1"/>
</dbReference>
<name>A0ABS8UQT6_DATST</name>
<evidence type="ECO:0000313" key="3">
    <source>
        <dbReference type="Proteomes" id="UP000823775"/>
    </source>
</evidence>
<gene>
    <name evidence="2" type="ORF">HAX54_019658</name>
</gene>
<dbReference type="PANTHER" id="PTHR47527:SF3">
    <property type="entry name" value="RING_FYVE_PHD ZINC FINGER SUPERFAMILY PROTEIN"/>
    <property type="match status" value="1"/>
</dbReference>
<reference evidence="2 3" key="1">
    <citation type="journal article" date="2021" name="BMC Genomics">
        <title>Datura genome reveals duplications of psychoactive alkaloid biosynthetic genes and high mutation rate following tissue culture.</title>
        <authorList>
            <person name="Rajewski A."/>
            <person name="Carter-House D."/>
            <person name="Stajich J."/>
            <person name="Litt A."/>
        </authorList>
    </citation>
    <scope>NUCLEOTIDE SEQUENCE [LARGE SCALE GENOMIC DNA]</scope>
    <source>
        <strain evidence="2">AR-01</strain>
    </source>
</reference>
<dbReference type="Proteomes" id="UP000823775">
    <property type="component" value="Unassembled WGS sequence"/>
</dbReference>
<accession>A0ABS8UQT6</accession>
<sequence length="83" mass="9191">MGKIGGGRVPTAAEKEMMAEAREKLALCQTFVPKDVFPRYAFGAVIEDLGLNKPKEQRIGFHPPKMSIAEKLLIAKEKVYLST</sequence>
<evidence type="ECO:0000313" key="2">
    <source>
        <dbReference type="EMBL" id="MCD9560850.1"/>
    </source>
</evidence>
<proteinExistence type="predicted"/>
<keyword evidence="3" id="KW-1185">Reference proteome</keyword>
<dbReference type="InterPro" id="IPR056699">
    <property type="entry name" value="DUF7797"/>
</dbReference>
<comment type="caution">
    <text evidence="2">The sequence shown here is derived from an EMBL/GenBank/DDBJ whole genome shotgun (WGS) entry which is preliminary data.</text>
</comment>
<evidence type="ECO:0000259" key="1">
    <source>
        <dbReference type="Pfam" id="PF25073"/>
    </source>
</evidence>
<feature type="domain" description="DUF7797" evidence="1">
    <location>
        <begin position="1"/>
        <end position="28"/>
    </location>
</feature>
<dbReference type="EMBL" id="JACEIK010002389">
    <property type="protein sequence ID" value="MCD9560850.1"/>
    <property type="molecule type" value="Genomic_DNA"/>
</dbReference>
<dbReference type="PANTHER" id="PTHR47527">
    <property type="entry name" value="RING/FYVE/PHD ZINC FINGER SUPERFAMILY PROTEIN"/>
    <property type="match status" value="1"/>
</dbReference>